<proteinExistence type="inferred from homology"/>
<dbReference type="PANTHER" id="PTHR22604:SF105">
    <property type="entry name" value="TRANS-1,2-DIHYDROBENZENE-1,2-DIOL DEHYDROGENASE"/>
    <property type="match status" value="1"/>
</dbReference>
<sequence length="318" mass="35699">MNFGLIGPGRIAEKFALAVKEVPGVRIVAVASHHLEKAQHFADKFEIDQAYGDYAELLADPEVDAVYVAVINEFHFDVVKQSLLAKKAVLCEKPLTPSLEETQALLLLAKQQKVLLMEGMWTLFLPAIHQAAAWLQNERIGQVKFINCNFSYFAEVDPESRLFSKKQGGGALLDIGVYCVAFLLEMIGERPKQIKSLLFDGQTAVDEMGTVIFRFPNGTIANCNFGFQARIDQDAHIYGSRGSIFVKHFSASRRVELYDVNDNLIDFFDDPQENGFAYEIQHFASSWDNNETEDSLMPHFKSLALSEIMQHIKENGEG</sequence>
<dbReference type="Pfam" id="PF22725">
    <property type="entry name" value="GFO_IDH_MocA_C3"/>
    <property type="match status" value="1"/>
</dbReference>
<keyword evidence="6" id="KW-1185">Reference proteome</keyword>
<dbReference type="InterPro" id="IPR000683">
    <property type="entry name" value="Gfo/Idh/MocA-like_OxRdtase_N"/>
</dbReference>
<dbReference type="Gene3D" id="3.40.50.720">
    <property type="entry name" value="NAD(P)-binding Rossmann-like Domain"/>
    <property type="match status" value="1"/>
</dbReference>
<evidence type="ECO:0000259" key="3">
    <source>
        <dbReference type="Pfam" id="PF01408"/>
    </source>
</evidence>
<name>A0ABX5QNJ7_9LACO</name>
<evidence type="ECO:0000256" key="2">
    <source>
        <dbReference type="ARBA" id="ARBA00023002"/>
    </source>
</evidence>
<dbReference type="InterPro" id="IPR050984">
    <property type="entry name" value="Gfo/Idh/MocA_domain"/>
</dbReference>
<keyword evidence="2" id="KW-0560">Oxidoreductase</keyword>
<dbReference type="SUPFAM" id="SSF55347">
    <property type="entry name" value="Glyceraldehyde-3-phosphate dehydrogenase-like, C-terminal domain"/>
    <property type="match status" value="1"/>
</dbReference>
<feature type="domain" description="Gfo/Idh/MocA-like oxidoreductase N-terminal" evidence="3">
    <location>
        <begin position="1"/>
        <end position="119"/>
    </location>
</feature>
<dbReference type="RefSeq" id="WP_128686825.1">
    <property type="nucleotide sequence ID" value="NZ_CP029684.2"/>
</dbReference>
<accession>A0ABX5QNJ7</accession>
<evidence type="ECO:0000256" key="1">
    <source>
        <dbReference type="ARBA" id="ARBA00010928"/>
    </source>
</evidence>
<dbReference type="SUPFAM" id="SSF51735">
    <property type="entry name" value="NAD(P)-binding Rossmann-fold domains"/>
    <property type="match status" value="1"/>
</dbReference>
<dbReference type="Proteomes" id="UP000286907">
    <property type="component" value="Chromosome"/>
</dbReference>
<dbReference type="Gene3D" id="3.30.360.10">
    <property type="entry name" value="Dihydrodipicolinate Reductase, domain 2"/>
    <property type="match status" value="1"/>
</dbReference>
<gene>
    <name evidence="5" type="ORF">DLJ48_07395</name>
</gene>
<evidence type="ECO:0000313" key="5">
    <source>
        <dbReference type="EMBL" id="QAS70358.1"/>
    </source>
</evidence>
<comment type="similarity">
    <text evidence="1">Belongs to the Gfo/Idh/MocA family.</text>
</comment>
<organism evidence="5 6">
    <name type="scientific">Oenococcus sicerae</name>
    <dbReference type="NCBI Taxonomy" id="2203724"/>
    <lineage>
        <taxon>Bacteria</taxon>
        <taxon>Bacillati</taxon>
        <taxon>Bacillota</taxon>
        <taxon>Bacilli</taxon>
        <taxon>Lactobacillales</taxon>
        <taxon>Lactobacillaceae</taxon>
        <taxon>Oenococcus</taxon>
    </lineage>
</organism>
<evidence type="ECO:0000313" key="6">
    <source>
        <dbReference type="Proteomes" id="UP000286907"/>
    </source>
</evidence>
<dbReference type="Pfam" id="PF01408">
    <property type="entry name" value="GFO_IDH_MocA"/>
    <property type="match status" value="1"/>
</dbReference>
<dbReference type="InterPro" id="IPR055170">
    <property type="entry name" value="GFO_IDH_MocA-like_dom"/>
</dbReference>
<feature type="domain" description="GFO/IDH/MocA-like oxidoreductase" evidence="4">
    <location>
        <begin position="129"/>
        <end position="244"/>
    </location>
</feature>
<protein>
    <submittedName>
        <fullName evidence="5">Gfo/Idh/MocA family oxidoreductase</fullName>
    </submittedName>
</protein>
<evidence type="ECO:0000259" key="4">
    <source>
        <dbReference type="Pfam" id="PF22725"/>
    </source>
</evidence>
<dbReference type="EMBL" id="CP029684">
    <property type="protein sequence ID" value="QAS70358.1"/>
    <property type="molecule type" value="Genomic_DNA"/>
</dbReference>
<reference evidence="5 6" key="1">
    <citation type="journal article" date="2019" name="Syst. Appl. Microbiol.">
        <title>Oenococcus sicerae sp. nov., isolated from French cider.</title>
        <authorList>
            <person name="Cousin F.J."/>
            <person name="Le Guellec R."/>
            <person name="Chagnot C."/>
            <person name="Goux D."/>
            <person name="Dalmasso M."/>
            <person name="Laplace J.M."/>
            <person name="Cretenet M."/>
        </authorList>
    </citation>
    <scope>NUCLEOTIDE SEQUENCE [LARGE SCALE GENOMIC DNA]</scope>
    <source>
        <strain evidence="5 6">UCMA 15228</strain>
    </source>
</reference>
<dbReference type="PANTHER" id="PTHR22604">
    <property type="entry name" value="OXIDOREDUCTASES"/>
    <property type="match status" value="1"/>
</dbReference>
<dbReference type="InterPro" id="IPR036291">
    <property type="entry name" value="NAD(P)-bd_dom_sf"/>
</dbReference>